<dbReference type="AlphaFoldDB" id="A0A1M7QPT5"/>
<organism evidence="1 2">
    <name type="scientific">Cyclobacterium lianum</name>
    <dbReference type="NCBI Taxonomy" id="388280"/>
    <lineage>
        <taxon>Bacteria</taxon>
        <taxon>Pseudomonadati</taxon>
        <taxon>Bacteroidota</taxon>
        <taxon>Cytophagia</taxon>
        <taxon>Cytophagales</taxon>
        <taxon>Cyclobacteriaceae</taxon>
        <taxon>Cyclobacterium</taxon>
    </lineage>
</organism>
<proteinExistence type="predicted"/>
<sequence>MRFQIKKITLNIEGKEVVAIPVSDEELNKVKIHLEKSYKDKECTCGDQWCSPDGFWWVCSLGRENNCIWFKTDWRCNP</sequence>
<accession>A0A1M7QPT5</accession>
<dbReference type="Proteomes" id="UP000184513">
    <property type="component" value="Unassembled WGS sequence"/>
</dbReference>
<dbReference type="OrthoDB" id="951301at68336"/>
<name>A0A1M7QPT5_9BACT</name>
<gene>
    <name evidence="1" type="ORF">SAMN04488057_12164</name>
</gene>
<dbReference type="STRING" id="388280.SAMN04488057_12164"/>
<evidence type="ECO:0000313" key="1">
    <source>
        <dbReference type="EMBL" id="SHN33449.1"/>
    </source>
</evidence>
<dbReference type="EMBL" id="FRCY01000021">
    <property type="protein sequence ID" value="SHN33449.1"/>
    <property type="molecule type" value="Genomic_DNA"/>
</dbReference>
<protein>
    <submittedName>
        <fullName evidence="1">Uncharacterized protein</fullName>
    </submittedName>
</protein>
<keyword evidence="2" id="KW-1185">Reference proteome</keyword>
<dbReference type="RefSeq" id="WP_073097935.1">
    <property type="nucleotide sequence ID" value="NZ_FRCY01000021.1"/>
</dbReference>
<reference evidence="1 2" key="1">
    <citation type="submission" date="2016-11" db="EMBL/GenBank/DDBJ databases">
        <authorList>
            <person name="Jaros S."/>
            <person name="Januszkiewicz K."/>
            <person name="Wedrychowicz H."/>
        </authorList>
    </citation>
    <scope>NUCLEOTIDE SEQUENCE [LARGE SCALE GENOMIC DNA]</scope>
    <source>
        <strain evidence="1 2">CGMCC 1.6102</strain>
    </source>
</reference>
<evidence type="ECO:0000313" key="2">
    <source>
        <dbReference type="Proteomes" id="UP000184513"/>
    </source>
</evidence>